<evidence type="ECO:0000313" key="3">
    <source>
        <dbReference type="Proteomes" id="UP000000238"/>
    </source>
</evidence>
<dbReference type="GO" id="GO:0008168">
    <property type="term" value="F:methyltransferase activity"/>
    <property type="evidence" value="ECO:0007669"/>
    <property type="project" value="UniProtKB-KW"/>
</dbReference>
<dbReference type="EMBL" id="CP000155">
    <property type="protein sequence ID" value="ABC31344.1"/>
    <property type="molecule type" value="Genomic_DNA"/>
</dbReference>
<dbReference type="KEGG" id="hch:HCH_04645"/>
<organism evidence="2 3">
    <name type="scientific">Hahella chejuensis (strain KCTC 2396)</name>
    <dbReference type="NCBI Taxonomy" id="349521"/>
    <lineage>
        <taxon>Bacteria</taxon>
        <taxon>Pseudomonadati</taxon>
        <taxon>Pseudomonadota</taxon>
        <taxon>Gammaproteobacteria</taxon>
        <taxon>Oceanospirillales</taxon>
        <taxon>Hahellaceae</taxon>
        <taxon>Hahella</taxon>
    </lineage>
</organism>
<dbReference type="AlphaFoldDB" id="Q2SDD0"/>
<proteinExistence type="predicted"/>
<dbReference type="InterPro" id="IPR029063">
    <property type="entry name" value="SAM-dependent_MTases_sf"/>
</dbReference>
<dbReference type="InterPro" id="IPR025714">
    <property type="entry name" value="Methyltranfer_dom"/>
</dbReference>
<keyword evidence="3" id="KW-1185">Reference proteome</keyword>
<keyword evidence="2" id="KW-0808">Transferase</keyword>
<dbReference type="PANTHER" id="PTHR13369">
    <property type="match status" value="1"/>
</dbReference>
<name>Q2SDD0_HAHCH</name>
<dbReference type="Pfam" id="PF13679">
    <property type="entry name" value="Methyltransf_32"/>
    <property type="match status" value="1"/>
</dbReference>
<evidence type="ECO:0000259" key="1">
    <source>
        <dbReference type="Pfam" id="PF13679"/>
    </source>
</evidence>
<dbReference type="PANTHER" id="PTHR13369:SF0">
    <property type="entry name" value="GLUTATHIONE S-TRANSFERASE C-TERMINAL DOMAIN-CONTAINING PROTEIN"/>
    <property type="match status" value="1"/>
</dbReference>
<dbReference type="STRING" id="349521.HCH_04645"/>
<protein>
    <submittedName>
        <fullName evidence="2">SAM-dependent methyltransferase</fullName>
    </submittedName>
</protein>
<sequence>MSAAVPLHPDAVSERDDLDLRQRFQSLDALLAVHENFWKPRPFEEVLPNWRHTHPELYNAVISLSDTVVESCSAEPARFQAIAHPFLPWLQELARASELVAAPSRSLTFSPFDALHAPGRKWRQVTAFAAALPPLSGPVHDWCSGKGHLARAVADANNVELFCFELDAQLCESGQTLADKQKLPIRYIRQDLLQPFDSRREEYRGGWRLGLHACGQLHVNLLRASVDSAADGVAIAPCCYHKLCLGEQYQPLSKTAREAKLTLSLKDVSLAVQETVTASAKERAQREKESQWRLGFDQLQRQLRSQDEYLPTPSLPKAMLNGDFNAFCAWAAREKHLTLPTDIDYSHFAETGRSRYREVRRLELVRHLFRRPLEIWLALDRALFLQERGYEVTVREFCSREITPRNILITGQLL</sequence>
<dbReference type="HOGENOM" id="CLU_057688_0_0_6"/>
<dbReference type="RefSeq" id="WP_011398409.1">
    <property type="nucleotide sequence ID" value="NC_007645.1"/>
</dbReference>
<evidence type="ECO:0000313" key="2">
    <source>
        <dbReference type="EMBL" id="ABC31344.1"/>
    </source>
</evidence>
<dbReference type="eggNOG" id="ENOG502Z7Q4">
    <property type="taxonomic scope" value="Bacteria"/>
</dbReference>
<dbReference type="Proteomes" id="UP000000238">
    <property type="component" value="Chromosome"/>
</dbReference>
<accession>Q2SDD0</accession>
<dbReference type="GO" id="GO:0032259">
    <property type="term" value="P:methylation"/>
    <property type="evidence" value="ECO:0007669"/>
    <property type="project" value="UniProtKB-KW"/>
</dbReference>
<gene>
    <name evidence="2" type="ordered locus">HCH_04645</name>
</gene>
<feature type="domain" description="Methyltransferase" evidence="1">
    <location>
        <begin position="121"/>
        <end position="243"/>
    </location>
</feature>
<keyword evidence="2" id="KW-0489">Methyltransferase</keyword>
<dbReference type="SUPFAM" id="SSF53335">
    <property type="entry name" value="S-adenosyl-L-methionine-dependent methyltransferases"/>
    <property type="match status" value="1"/>
</dbReference>
<reference evidence="2 3" key="1">
    <citation type="journal article" date="2005" name="Nucleic Acids Res.">
        <title>Genomic blueprint of Hahella chejuensis, a marine microbe producing an algicidal agent.</title>
        <authorList>
            <person name="Jeong H."/>
            <person name="Yim J.H."/>
            <person name="Lee C."/>
            <person name="Choi S.-H."/>
            <person name="Park Y.K."/>
            <person name="Yoon S.H."/>
            <person name="Hur C.-G."/>
            <person name="Kang H.-Y."/>
            <person name="Kim D."/>
            <person name="Lee H.H."/>
            <person name="Park K.H."/>
            <person name="Park S.-H."/>
            <person name="Park H.-S."/>
            <person name="Lee H.K."/>
            <person name="Oh T.K."/>
            <person name="Kim J.F."/>
        </authorList>
    </citation>
    <scope>NUCLEOTIDE SEQUENCE [LARGE SCALE GENOMIC DNA]</scope>
    <source>
        <strain evidence="2 3">KCTC 2396</strain>
    </source>
</reference>
<dbReference type="OrthoDB" id="5298194at2"/>